<gene>
    <name evidence="1" type="ORF">CURHAP_LOCUS47510</name>
    <name evidence="2" type="ORF">ORAREDHAP_LOCUS46820</name>
</gene>
<dbReference type="EMBL" id="CAEKDK010000008">
    <property type="protein sequence ID" value="CAB4289124.1"/>
    <property type="molecule type" value="Genomic_DNA"/>
</dbReference>
<evidence type="ECO:0000313" key="4">
    <source>
        <dbReference type="Proteomes" id="UP000507245"/>
    </source>
</evidence>
<proteinExistence type="predicted"/>
<organism evidence="2 4">
    <name type="scientific">Prunus armeniaca</name>
    <name type="common">Apricot</name>
    <name type="synonym">Armeniaca vulgaris</name>
    <dbReference type="NCBI Taxonomy" id="36596"/>
    <lineage>
        <taxon>Eukaryota</taxon>
        <taxon>Viridiplantae</taxon>
        <taxon>Streptophyta</taxon>
        <taxon>Embryophyta</taxon>
        <taxon>Tracheophyta</taxon>
        <taxon>Spermatophyta</taxon>
        <taxon>Magnoliopsida</taxon>
        <taxon>eudicotyledons</taxon>
        <taxon>Gunneridae</taxon>
        <taxon>Pentapetalae</taxon>
        <taxon>rosids</taxon>
        <taxon>fabids</taxon>
        <taxon>Rosales</taxon>
        <taxon>Rosaceae</taxon>
        <taxon>Amygdaloideae</taxon>
        <taxon>Amygdaleae</taxon>
        <taxon>Prunus</taxon>
    </lineage>
</organism>
<dbReference type="AlphaFoldDB" id="A0A6J5Y526"/>
<sequence>MGEKCLKLINFGGSLEGKNQSDQDKLKRDDFNDIKIMLGYLFESLLAPKTPSLKKKATAFDLSKEWIEAK</sequence>
<reference evidence="2 3" key="2">
    <citation type="submission" date="2020-05" db="EMBL/GenBank/DDBJ databases">
        <authorList>
            <person name="Campoy J."/>
            <person name="Schneeberger K."/>
            <person name="Spophaly S."/>
        </authorList>
    </citation>
    <scope>NUCLEOTIDE SEQUENCE [LARGE SCALE GENOMIC DNA]</scope>
    <source>
        <strain evidence="2">PruArmRojPasFocal</strain>
    </source>
</reference>
<dbReference type="Proteomes" id="UP000507222">
    <property type="component" value="Unassembled WGS sequence"/>
</dbReference>
<protein>
    <submittedName>
        <fullName evidence="2">Uncharacterized protein</fullName>
    </submittedName>
</protein>
<evidence type="ECO:0000313" key="2">
    <source>
        <dbReference type="EMBL" id="CAB4319487.1"/>
    </source>
</evidence>
<keyword evidence="4" id="KW-1185">Reference proteome</keyword>
<dbReference type="EMBL" id="CAEKKB010000008">
    <property type="protein sequence ID" value="CAB4319487.1"/>
    <property type="molecule type" value="Genomic_DNA"/>
</dbReference>
<name>A0A6J5Y526_PRUAR</name>
<accession>A0A6J5Y526</accession>
<dbReference type="Proteomes" id="UP000507245">
    <property type="component" value="Unassembled WGS sequence"/>
</dbReference>
<evidence type="ECO:0000313" key="1">
    <source>
        <dbReference type="EMBL" id="CAB4289124.1"/>
    </source>
</evidence>
<evidence type="ECO:0000313" key="3">
    <source>
        <dbReference type="Proteomes" id="UP000507222"/>
    </source>
</evidence>
<reference evidence="4" key="1">
    <citation type="journal article" date="2020" name="Genome Biol.">
        <title>Gamete binning: chromosome-level and haplotype-resolved genome assembly enabled by high-throughput single-cell sequencing of gamete genomes.</title>
        <authorList>
            <person name="Campoy J.A."/>
            <person name="Sun H."/>
            <person name="Goel M."/>
            <person name="Jiao W.-B."/>
            <person name="Folz-Donahue K."/>
            <person name="Wang N."/>
            <person name="Rubio M."/>
            <person name="Liu C."/>
            <person name="Kukat C."/>
            <person name="Ruiz D."/>
            <person name="Huettel B."/>
            <person name="Schneeberger K."/>
        </authorList>
    </citation>
    <scope>NUCLEOTIDE SEQUENCE [LARGE SCALE GENOMIC DNA]</scope>
    <source>
        <strain evidence="4">cv. Rojo Pasion</strain>
    </source>
</reference>